<accession>A0A7G5FI90</accession>
<reference evidence="2 3" key="1">
    <citation type="submission" date="2020-07" db="EMBL/GenBank/DDBJ databases">
        <title>non toxigenic Corynebacterium sp. nov from a clinical source.</title>
        <authorList>
            <person name="Bernier A.-M."/>
            <person name="Bernard K."/>
        </authorList>
    </citation>
    <scope>NUCLEOTIDE SEQUENCE [LARGE SCALE GENOMIC DNA]</scope>
    <source>
        <strain evidence="3">NML 93-0612</strain>
    </source>
</reference>
<evidence type="ECO:0000313" key="3">
    <source>
        <dbReference type="Proteomes" id="UP000515570"/>
    </source>
</evidence>
<organism evidence="2 3">
    <name type="scientific">Corynebacterium hindlerae</name>
    <dbReference type="NCBI Taxonomy" id="699041"/>
    <lineage>
        <taxon>Bacteria</taxon>
        <taxon>Bacillati</taxon>
        <taxon>Actinomycetota</taxon>
        <taxon>Actinomycetes</taxon>
        <taxon>Mycobacteriales</taxon>
        <taxon>Corynebacteriaceae</taxon>
        <taxon>Corynebacterium</taxon>
    </lineage>
</organism>
<feature type="transmembrane region" description="Helical" evidence="1">
    <location>
        <begin position="21"/>
        <end position="43"/>
    </location>
</feature>
<dbReference type="RefSeq" id="WP_182387140.1">
    <property type="nucleotide sequence ID" value="NZ_CP059833.1"/>
</dbReference>
<sequence length="205" mass="22665">MNTLSNLQQRYLDRGEVTLKLGTRNALFTLMAFGMGCFCLYAGSVLIQKHFAGSLQVDNPIGALLAAFLLIPFGIFGLIGCVVLLLRPFNRAFELRVTKDGLQMAGLQVPWWSIVAIESYYAGSRQFEKHVELTFVSEAQAPRVVSDDGSTSGAKLADTVNASRVVILDTHMLNFRSKTLVAFLRWVSNRESPVLPGAHRFEPMP</sequence>
<evidence type="ECO:0000256" key="1">
    <source>
        <dbReference type="SAM" id="Phobius"/>
    </source>
</evidence>
<dbReference type="Proteomes" id="UP000515570">
    <property type="component" value="Chromosome"/>
</dbReference>
<dbReference type="EMBL" id="CP059833">
    <property type="protein sequence ID" value="QMV86331.1"/>
    <property type="molecule type" value="Genomic_DNA"/>
</dbReference>
<keyword evidence="1" id="KW-0812">Transmembrane</keyword>
<dbReference type="AlphaFoldDB" id="A0A7G5FI90"/>
<proteinExistence type="predicted"/>
<feature type="transmembrane region" description="Helical" evidence="1">
    <location>
        <begin position="63"/>
        <end position="86"/>
    </location>
</feature>
<gene>
    <name evidence="2" type="ORF">HW450_06440</name>
</gene>
<evidence type="ECO:0000313" key="2">
    <source>
        <dbReference type="EMBL" id="QMV86331.1"/>
    </source>
</evidence>
<keyword evidence="1" id="KW-1133">Transmembrane helix</keyword>
<name>A0A7G5FI90_9CORY</name>
<protein>
    <submittedName>
        <fullName evidence="2">Uncharacterized protein</fullName>
    </submittedName>
</protein>
<keyword evidence="3" id="KW-1185">Reference proteome</keyword>
<keyword evidence="1" id="KW-0472">Membrane</keyword>